<organism evidence="2">
    <name type="scientific">Anguilla anguilla</name>
    <name type="common">European freshwater eel</name>
    <name type="synonym">Muraena anguilla</name>
    <dbReference type="NCBI Taxonomy" id="7936"/>
    <lineage>
        <taxon>Eukaryota</taxon>
        <taxon>Metazoa</taxon>
        <taxon>Chordata</taxon>
        <taxon>Craniata</taxon>
        <taxon>Vertebrata</taxon>
        <taxon>Euteleostomi</taxon>
        <taxon>Actinopterygii</taxon>
        <taxon>Neopterygii</taxon>
        <taxon>Teleostei</taxon>
        <taxon>Anguilliformes</taxon>
        <taxon>Anguillidae</taxon>
        <taxon>Anguilla</taxon>
    </lineage>
</organism>
<name>A0A0E9VB11_ANGAN</name>
<protein>
    <submittedName>
        <fullName evidence="2">Uncharacterized protein</fullName>
    </submittedName>
</protein>
<reference evidence="2" key="1">
    <citation type="submission" date="2014-11" db="EMBL/GenBank/DDBJ databases">
        <authorList>
            <person name="Amaro Gonzalez C."/>
        </authorList>
    </citation>
    <scope>NUCLEOTIDE SEQUENCE</scope>
</reference>
<feature type="signal peptide" evidence="1">
    <location>
        <begin position="1"/>
        <end position="19"/>
    </location>
</feature>
<evidence type="ECO:0000313" key="2">
    <source>
        <dbReference type="EMBL" id="JAH75274.1"/>
    </source>
</evidence>
<reference evidence="2" key="2">
    <citation type="journal article" date="2015" name="Fish Shellfish Immunol.">
        <title>Early steps in the European eel (Anguilla anguilla)-Vibrio vulnificus interaction in the gills: Role of the RtxA13 toxin.</title>
        <authorList>
            <person name="Callol A."/>
            <person name="Pajuelo D."/>
            <person name="Ebbesson L."/>
            <person name="Teles M."/>
            <person name="MacKenzie S."/>
            <person name="Amaro C."/>
        </authorList>
    </citation>
    <scope>NUCLEOTIDE SEQUENCE</scope>
</reference>
<dbReference type="EMBL" id="GBXM01033303">
    <property type="protein sequence ID" value="JAH75274.1"/>
    <property type="molecule type" value="Transcribed_RNA"/>
</dbReference>
<evidence type="ECO:0000256" key="1">
    <source>
        <dbReference type="SAM" id="SignalP"/>
    </source>
</evidence>
<dbReference type="AlphaFoldDB" id="A0A0E9VB11"/>
<sequence>MLWKARLLSCICLISHAACFRVTRIEPAP</sequence>
<feature type="chain" id="PRO_5002433638" evidence="1">
    <location>
        <begin position="20"/>
        <end position="29"/>
    </location>
</feature>
<keyword evidence="1" id="KW-0732">Signal</keyword>
<accession>A0A0E9VB11</accession>
<proteinExistence type="predicted"/>